<dbReference type="Proteomes" id="UP000236163">
    <property type="component" value="Unassembled WGS sequence"/>
</dbReference>
<feature type="domain" description="KilA-N" evidence="1">
    <location>
        <begin position="3"/>
        <end position="110"/>
    </location>
</feature>
<sequence length="251" mass="28570">MSNIIPMNYDDRSFPFASDCWFNATVAAKHHGRKVTEWLRLPSTKEYMAELCQELGIEGFNYKGGIFPPLVRIEKGRYGGTWLHPELAVEFARWLSVKFARACDRHIKNLLISKNFQLTEEQIVGLMVCQQPTTWEKRFKEPYYQALSKMSGLPYFGHVGGCPALFGQITSRWVYAVALPDFVYQHAKIAAADSGEKIHQHLKPDALEKVEQQLIAVMNIANCSIDQKDFEARCMSAFPIKGQMKLLYAAA</sequence>
<evidence type="ECO:0000313" key="3">
    <source>
        <dbReference type="Proteomes" id="UP000236163"/>
    </source>
</evidence>
<accession>A0A2K0JHL4</accession>
<dbReference type="InterPro" id="IPR017880">
    <property type="entry name" value="KilA_N"/>
</dbReference>
<reference evidence="3" key="1">
    <citation type="submission" date="2017-12" db="EMBL/GenBank/DDBJ databases">
        <title>FDA dAtabase for Regulatory Grade micrObial Sequences (FDA-ARGOS): Supporting development and validation of Infectious Disease Dx tests.</title>
        <authorList>
            <person name="Sichtig H."/>
            <person name="Tallon L."/>
            <person name="Sadzewicz L."/>
            <person name="Sengamalay N."/>
            <person name="Nagaraj S."/>
            <person name="Vavikolanu K."/>
            <person name="Aluvathingal J."/>
            <person name="Nadendla S."/>
            <person name="Pirone D.C."/>
            <person name="Hoffman M."/>
            <person name="Muruvanda T."/>
            <person name="Allard M."/>
            <person name="Evans P."/>
        </authorList>
    </citation>
    <scope>NUCLEOTIDE SEQUENCE [LARGE SCALE GENOMIC DNA]</scope>
    <source>
        <strain evidence="3">FDAARGOS_55</strain>
    </source>
</reference>
<keyword evidence="2" id="KW-0238">DNA-binding</keyword>
<dbReference type="Pfam" id="PF04383">
    <property type="entry name" value="KilA-N"/>
    <property type="match status" value="1"/>
</dbReference>
<dbReference type="AlphaFoldDB" id="A0A2K0JHL4"/>
<dbReference type="SUPFAM" id="SSF54616">
    <property type="entry name" value="DNA-binding domain of Mlu1-box binding protein MBP1"/>
    <property type="match status" value="1"/>
</dbReference>
<evidence type="ECO:0000259" key="1">
    <source>
        <dbReference type="PROSITE" id="PS51301"/>
    </source>
</evidence>
<dbReference type="InterPro" id="IPR018004">
    <property type="entry name" value="KilA/APSES_HTH"/>
</dbReference>
<name>A0A2K0JHL4_SALHO</name>
<proteinExistence type="predicted"/>
<organism evidence="2 3">
    <name type="scientific">Salmonella enterica subsp. houtenae serovar 50:g,z51:-</name>
    <dbReference type="NCBI Taxonomy" id="1173947"/>
    <lineage>
        <taxon>Bacteria</taxon>
        <taxon>Pseudomonadati</taxon>
        <taxon>Pseudomonadota</taxon>
        <taxon>Gammaproteobacteria</taxon>
        <taxon>Enterobacterales</taxon>
        <taxon>Enterobacteriaceae</taxon>
        <taxon>Salmonella</taxon>
    </lineage>
</organism>
<dbReference type="EMBL" id="JWSP02000004">
    <property type="protein sequence ID" value="PNO34757.1"/>
    <property type="molecule type" value="Genomic_DNA"/>
</dbReference>
<dbReference type="InterPro" id="IPR036887">
    <property type="entry name" value="HTH_APSES_sf"/>
</dbReference>
<comment type="caution">
    <text evidence="2">The sequence shown here is derived from an EMBL/GenBank/DDBJ whole genome shotgun (WGS) entry which is preliminary data.</text>
</comment>
<gene>
    <name evidence="2" type="ORF">RK55_017265</name>
</gene>
<dbReference type="InterPro" id="IPR018874">
    <property type="entry name" value="Phage_Mx8_p63_C"/>
</dbReference>
<dbReference type="Pfam" id="PF10546">
    <property type="entry name" value="P63C"/>
    <property type="match status" value="1"/>
</dbReference>
<dbReference type="PROSITE" id="PS51301">
    <property type="entry name" value="KILA_N"/>
    <property type="match status" value="1"/>
</dbReference>
<dbReference type="SMART" id="SM01252">
    <property type="entry name" value="KilA-N"/>
    <property type="match status" value="1"/>
</dbReference>
<dbReference type="GO" id="GO:0003677">
    <property type="term" value="F:DNA binding"/>
    <property type="evidence" value="ECO:0007669"/>
    <property type="project" value="UniProtKB-KW"/>
</dbReference>
<evidence type="ECO:0000313" key="2">
    <source>
        <dbReference type="EMBL" id="PNO34757.1"/>
    </source>
</evidence>
<protein>
    <submittedName>
        <fullName evidence="2">DNA-binding protein</fullName>
    </submittedName>
</protein>